<dbReference type="Proteomes" id="UP000694563">
    <property type="component" value="Chromosome 25"/>
</dbReference>
<keyword evidence="3" id="KW-1185">Reference proteome</keyword>
<dbReference type="Ensembl" id="ENSCUST00005021353.1">
    <property type="protein sequence ID" value="ENSCUSP00005020594.1"/>
    <property type="gene ID" value="ENSCUSG00005013146.1"/>
</dbReference>
<protein>
    <submittedName>
        <fullName evidence="2">Uncharacterized protein</fullName>
    </submittedName>
</protein>
<feature type="region of interest" description="Disordered" evidence="1">
    <location>
        <begin position="37"/>
        <end position="130"/>
    </location>
</feature>
<reference evidence="2" key="3">
    <citation type="submission" date="2025-09" db="UniProtKB">
        <authorList>
            <consortium name="Ensembl"/>
        </authorList>
    </citation>
    <scope>IDENTIFICATION</scope>
</reference>
<evidence type="ECO:0000313" key="3">
    <source>
        <dbReference type="Proteomes" id="UP000694563"/>
    </source>
</evidence>
<evidence type="ECO:0000313" key="2">
    <source>
        <dbReference type="Ensembl" id="ENSCUSP00005020594.1"/>
    </source>
</evidence>
<feature type="compositionally biased region" description="Pro residues" evidence="1">
    <location>
        <begin position="56"/>
        <end position="120"/>
    </location>
</feature>
<organism evidence="2 3">
    <name type="scientific">Catharus ustulatus</name>
    <name type="common">Russet-backed thrush</name>
    <name type="synonym">Hylocichla ustulatus</name>
    <dbReference type="NCBI Taxonomy" id="91951"/>
    <lineage>
        <taxon>Eukaryota</taxon>
        <taxon>Metazoa</taxon>
        <taxon>Chordata</taxon>
        <taxon>Craniata</taxon>
        <taxon>Vertebrata</taxon>
        <taxon>Euteleostomi</taxon>
        <taxon>Archelosauria</taxon>
        <taxon>Archosauria</taxon>
        <taxon>Dinosauria</taxon>
        <taxon>Saurischia</taxon>
        <taxon>Theropoda</taxon>
        <taxon>Coelurosauria</taxon>
        <taxon>Aves</taxon>
        <taxon>Neognathae</taxon>
        <taxon>Neoaves</taxon>
        <taxon>Telluraves</taxon>
        <taxon>Australaves</taxon>
        <taxon>Passeriformes</taxon>
        <taxon>Turdidae</taxon>
        <taxon>Catharus</taxon>
    </lineage>
</organism>
<reference evidence="2" key="2">
    <citation type="submission" date="2025-08" db="UniProtKB">
        <authorList>
            <consortium name="Ensembl"/>
        </authorList>
    </citation>
    <scope>IDENTIFICATION</scope>
</reference>
<dbReference type="AlphaFoldDB" id="A0A8C3UWR4"/>
<feature type="region of interest" description="Disordered" evidence="1">
    <location>
        <begin position="248"/>
        <end position="271"/>
    </location>
</feature>
<proteinExistence type="predicted"/>
<accession>A0A8C3UWR4</accession>
<reference evidence="2" key="1">
    <citation type="submission" date="2020-10" db="EMBL/GenBank/DDBJ databases">
        <title>Catharus ustulatus (Swainson's thrush) genome, bCatUst1, primary haplotype v2.</title>
        <authorList>
            <person name="Delmore K."/>
            <person name="Vafadar M."/>
            <person name="Formenti G."/>
            <person name="Chow W."/>
            <person name="Pelan S."/>
            <person name="Howe K."/>
            <person name="Rhie A."/>
            <person name="Mountcastle J."/>
            <person name="Haase B."/>
            <person name="Fedrigo O."/>
            <person name="Jarvis E.D."/>
        </authorList>
    </citation>
    <scope>NUCLEOTIDE SEQUENCE [LARGE SCALE GENOMIC DNA]</scope>
</reference>
<name>A0A8C3UWR4_CATUS</name>
<sequence>MICSKDRESFQSRRILFLVDNCIPEHQVSLGLGNTTGKELQGRFPPLNPAGRFPALNPPGRFPSLNPPGRFPSLNPPDRFPPLNPPGRFPSLNPPDRFPPLNPPGRFPPLNPPGRFPPLNPAGRFPALNPPGRFPALNSPGRFPPVNPPGRFPALNPPDRFPSLPPALATVSQHFYPNIAACISEYANFSSQNPPQPCPAATHTPTGSGKPWCCSTHSGNISPSAQNQSGRNEAWFKVVCTQQKAESLSTSGLRHGTNSSDSTQQMLFIPV</sequence>
<evidence type="ECO:0000256" key="1">
    <source>
        <dbReference type="SAM" id="MobiDB-lite"/>
    </source>
</evidence>